<dbReference type="PANTHER" id="PTHR30606:SF10">
    <property type="entry name" value="PHOSPHATIDYLINOSITOL MANNOSIDE ACYLTRANSFERASE"/>
    <property type="match status" value="1"/>
</dbReference>
<keyword evidence="4 7" id="KW-0808">Transferase</keyword>
<dbReference type="EC" id="2.3.1.241" evidence="7"/>
<keyword evidence="2" id="KW-1003">Cell membrane</keyword>
<evidence type="ECO:0000256" key="3">
    <source>
        <dbReference type="ARBA" id="ARBA00022519"/>
    </source>
</evidence>
<evidence type="ECO:0000256" key="2">
    <source>
        <dbReference type="ARBA" id="ARBA00022475"/>
    </source>
</evidence>
<evidence type="ECO:0000256" key="5">
    <source>
        <dbReference type="ARBA" id="ARBA00023136"/>
    </source>
</evidence>
<organism evidence="7">
    <name type="scientific">hydrothermal vent metagenome</name>
    <dbReference type="NCBI Taxonomy" id="652676"/>
    <lineage>
        <taxon>unclassified sequences</taxon>
        <taxon>metagenomes</taxon>
        <taxon>ecological metagenomes</taxon>
    </lineage>
</organism>
<dbReference type="PIRSF" id="PIRSF026649">
    <property type="entry name" value="MsbB"/>
    <property type="match status" value="1"/>
</dbReference>
<protein>
    <submittedName>
        <fullName evidence="7">Lipid A biosynthesis lauroyl acyltransferase</fullName>
        <ecNumber evidence="7">2.3.1.241</ecNumber>
    </submittedName>
</protein>
<dbReference type="PANTHER" id="PTHR30606">
    <property type="entry name" value="LIPID A BIOSYNTHESIS LAUROYL ACYLTRANSFERASE"/>
    <property type="match status" value="1"/>
</dbReference>
<evidence type="ECO:0000313" key="7">
    <source>
        <dbReference type="EMBL" id="VAX07731.1"/>
    </source>
</evidence>
<dbReference type="GO" id="GO:0008913">
    <property type="term" value="F:Kdo2-lipid IVA acyltransferase activity"/>
    <property type="evidence" value="ECO:0007669"/>
    <property type="project" value="UniProtKB-EC"/>
</dbReference>
<evidence type="ECO:0000256" key="6">
    <source>
        <dbReference type="ARBA" id="ARBA00023315"/>
    </source>
</evidence>
<evidence type="ECO:0000256" key="4">
    <source>
        <dbReference type="ARBA" id="ARBA00022679"/>
    </source>
</evidence>
<dbReference type="InterPro" id="IPR004960">
    <property type="entry name" value="LipA_acyltrans"/>
</dbReference>
<comment type="subcellular location">
    <subcellularLocation>
        <location evidence="1">Cell inner membrane</location>
    </subcellularLocation>
</comment>
<name>A0A3B1B0X5_9ZZZZ</name>
<reference evidence="7" key="1">
    <citation type="submission" date="2018-06" db="EMBL/GenBank/DDBJ databases">
        <authorList>
            <person name="Zhirakovskaya E."/>
        </authorList>
    </citation>
    <scope>NUCLEOTIDE SEQUENCE</scope>
</reference>
<dbReference type="Pfam" id="PF03279">
    <property type="entry name" value="Lip_A_acyltrans"/>
    <property type="match status" value="1"/>
</dbReference>
<keyword evidence="5" id="KW-0472">Membrane</keyword>
<dbReference type="GO" id="GO:0008610">
    <property type="term" value="P:lipid biosynthetic process"/>
    <property type="evidence" value="ECO:0007669"/>
    <property type="project" value="UniProtKB-ARBA"/>
</dbReference>
<keyword evidence="3" id="KW-0997">Cell inner membrane</keyword>
<dbReference type="EMBL" id="UOFX01000029">
    <property type="protein sequence ID" value="VAX07731.1"/>
    <property type="molecule type" value="Genomic_DNA"/>
</dbReference>
<accession>A0A3B1B0X5</accession>
<keyword evidence="6 7" id="KW-0012">Acyltransferase</keyword>
<evidence type="ECO:0000256" key="1">
    <source>
        <dbReference type="ARBA" id="ARBA00004533"/>
    </source>
</evidence>
<gene>
    <name evidence="7" type="ORF">MNBD_GAMMA26-836</name>
</gene>
<sequence>MLSPRGAQLVGGAIGRLFVWLPNREQRASRININLCFPELNEDEKRHLLRHSLIESAKALAEMPGFWQGNIDRWLPLVRDQQGRAIVDELLARGKGVIVAGPHLGSWEAVGLALAGLAPVTTLYRPPRYEALADMIFNGRSRTGARLVATDASGIKALYKTLKTGGMVAILPDQQPKSARGAVFAPFFGVPALTMELVSRLSKKTRAPVVFCFAERLPKGQGFRLHWVPAPDGIDDPDPELAAAALNKGVETCVRICPEQYQWSYKRFRSHPDGKTNRYAAESKKCLSN</sequence>
<dbReference type="GO" id="GO:1901137">
    <property type="term" value="P:carbohydrate derivative biosynthetic process"/>
    <property type="evidence" value="ECO:0007669"/>
    <property type="project" value="UniProtKB-ARBA"/>
</dbReference>
<dbReference type="GO" id="GO:0005886">
    <property type="term" value="C:plasma membrane"/>
    <property type="evidence" value="ECO:0007669"/>
    <property type="project" value="UniProtKB-SubCell"/>
</dbReference>
<dbReference type="CDD" id="cd07984">
    <property type="entry name" value="LPLAT_LABLAT-like"/>
    <property type="match status" value="1"/>
</dbReference>
<dbReference type="AlphaFoldDB" id="A0A3B1B0X5"/>
<proteinExistence type="predicted"/>